<name>A0A3D8JTS0_9BURK</name>
<keyword evidence="3" id="KW-1185">Reference proteome</keyword>
<reference evidence="2 3" key="1">
    <citation type="submission" date="2018-08" db="EMBL/GenBank/DDBJ databases">
        <title>Paraburkholderia sp. DHOM06 isolated from forest soil.</title>
        <authorList>
            <person name="Gao Z.-H."/>
            <person name="Qiu L.-H."/>
        </authorList>
    </citation>
    <scope>NUCLEOTIDE SEQUENCE [LARGE SCALE GENOMIC DNA]</scope>
    <source>
        <strain evidence="2 3">DHOM06</strain>
    </source>
</reference>
<feature type="transmembrane region" description="Helical" evidence="1">
    <location>
        <begin position="88"/>
        <end position="106"/>
    </location>
</feature>
<dbReference type="EMBL" id="QRGA01000014">
    <property type="protein sequence ID" value="RDU96499.1"/>
    <property type="molecule type" value="Genomic_DNA"/>
</dbReference>
<keyword evidence="1" id="KW-1133">Transmembrane helix</keyword>
<feature type="transmembrane region" description="Helical" evidence="1">
    <location>
        <begin position="142"/>
        <end position="164"/>
    </location>
</feature>
<organism evidence="2 3">
    <name type="scientific">Trinickia dinghuensis</name>
    <dbReference type="NCBI Taxonomy" id="2291023"/>
    <lineage>
        <taxon>Bacteria</taxon>
        <taxon>Pseudomonadati</taxon>
        <taxon>Pseudomonadota</taxon>
        <taxon>Betaproteobacteria</taxon>
        <taxon>Burkholderiales</taxon>
        <taxon>Burkholderiaceae</taxon>
        <taxon>Trinickia</taxon>
    </lineage>
</organism>
<feature type="transmembrane region" description="Helical" evidence="1">
    <location>
        <begin position="170"/>
        <end position="189"/>
    </location>
</feature>
<proteinExistence type="predicted"/>
<dbReference type="RefSeq" id="WP_115535946.1">
    <property type="nucleotide sequence ID" value="NZ_QRGA01000014.1"/>
</dbReference>
<gene>
    <name evidence="2" type="ORF">DWV00_23170</name>
</gene>
<sequence length="221" mass="23852">MNRSGSISIARGVGGAALVLAYEAGAHHAVSTPGLEGLGLALVLAPAAVLALGAALRSPRRFLLLPLMAIVCALLWVSRAALVRHYEWGLFLEHVMFNGALGYLFGRTLARGREPLCSRFAAMVHGRPLAPEIAAYTQRITVAWTCFFGAVVAVSALLFAAASIEAWSTFANYLTLPLVVLMFVAEHACRRFALPNVRRSGMLESFRAYRRSSRAGPIPFR</sequence>
<dbReference type="AlphaFoldDB" id="A0A3D8JTS0"/>
<comment type="caution">
    <text evidence="2">The sequence shown here is derived from an EMBL/GenBank/DDBJ whole genome shotgun (WGS) entry which is preliminary data.</text>
</comment>
<keyword evidence="1" id="KW-0472">Membrane</keyword>
<evidence type="ECO:0000256" key="1">
    <source>
        <dbReference type="SAM" id="Phobius"/>
    </source>
</evidence>
<dbReference type="Proteomes" id="UP000256838">
    <property type="component" value="Unassembled WGS sequence"/>
</dbReference>
<feature type="transmembrane region" description="Helical" evidence="1">
    <location>
        <begin position="63"/>
        <end position="82"/>
    </location>
</feature>
<evidence type="ECO:0008006" key="4">
    <source>
        <dbReference type="Google" id="ProtNLM"/>
    </source>
</evidence>
<evidence type="ECO:0000313" key="3">
    <source>
        <dbReference type="Proteomes" id="UP000256838"/>
    </source>
</evidence>
<evidence type="ECO:0000313" key="2">
    <source>
        <dbReference type="EMBL" id="RDU96499.1"/>
    </source>
</evidence>
<dbReference type="OrthoDB" id="8537043at2"/>
<feature type="transmembrane region" description="Helical" evidence="1">
    <location>
        <begin position="37"/>
        <end position="56"/>
    </location>
</feature>
<accession>A0A3D8JTS0</accession>
<protein>
    <recommendedName>
        <fullName evidence="4">Transmembrane protein</fullName>
    </recommendedName>
</protein>
<keyword evidence="1" id="KW-0812">Transmembrane</keyword>